<comment type="pathway">
    <text evidence="4">Phospholipid metabolism.</text>
</comment>
<dbReference type="OrthoDB" id="43862at2"/>
<dbReference type="Pfam" id="PF08241">
    <property type="entry name" value="Methyltransf_11"/>
    <property type="match status" value="1"/>
</dbReference>
<dbReference type="Proteomes" id="UP000030437">
    <property type="component" value="Unassembled WGS sequence"/>
</dbReference>
<dbReference type="InterPro" id="IPR029063">
    <property type="entry name" value="SAM-dependent_MTases_sf"/>
</dbReference>
<keyword evidence="2 6" id="KW-0489">Methyltransferase</keyword>
<name>A0A0A3IIE1_9BACI</name>
<evidence type="ECO:0000259" key="5">
    <source>
        <dbReference type="Pfam" id="PF08241"/>
    </source>
</evidence>
<dbReference type="GO" id="GO:0008757">
    <property type="term" value="F:S-adenosylmethionine-dependent methyltransferase activity"/>
    <property type="evidence" value="ECO:0007669"/>
    <property type="project" value="InterPro"/>
</dbReference>
<proteinExistence type="predicted"/>
<gene>
    <name evidence="6" type="ORF">CD32_13020</name>
</gene>
<sequence>MQQSKYLDFLAEFGVGGAHPGGIELTKEIFKNENINRMTRVLDAGCGTGQTAAYLASTYGAKVTGMDVNPTMVAKAVNRMRSNRLPVRLVQGSIEQMPFPDQSFDIIICESVLSFVDKPKALSEIYRILRTGGRFIAIELTVNDLLEPQLEEEIKQFYGFEAFCSKKDWIDLCKQAGFENIRIKKNKSIQSAPDFQHSEDISPDLYEVMAEHYNLNLEYQNELDYRIYTSTK</sequence>
<dbReference type="Gene3D" id="3.40.50.150">
    <property type="entry name" value="Vaccinia Virus protein VP39"/>
    <property type="match status" value="1"/>
</dbReference>
<dbReference type="STRING" id="1220589.CD32_13020"/>
<organism evidence="6 7">
    <name type="scientific">Lysinibacillus odysseyi 34hs-1 = NBRC 100172</name>
    <dbReference type="NCBI Taxonomy" id="1220589"/>
    <lineage>
        <taxon>Bacteria</taxon>
        <taxon>Bacillati</taxon>
        <taxon>Bacillota</taxon>
        <taxon>Bacilli</taxon>
        <taxon>Bacillales</taxon>
        <taxon>Bacillaceae</taxon>
        <taxon>Lysinibacillus</taxon>
    </lineage>
</organism>
<comment type="pathway">
    <text evidence="1">Lipid metabolism.</text>
</comment>
<evidence type="ECO:0000256" key="1">
    <source>
        <dbReference type="ARBA" id="ARBA00005189"/>
    </source>
</evidence>
<dbReference type="PANTHER" id="PTHR44307">
    <property type="entry name" value="PHOSPHOETHANOLAMINE METHYLTRANSFERASE"/>
    <property type="match status" value="1"/>
</dbReference>
<dbReference type="SUPFAM" id="SSF53335">
    <property type="entry name" value="S-adenosyl-L-methionine-dependent methyltransferases"/>
    <property type="match status" value="1"/>
</dbReference>
<dbReference type="InterPro" id="IPR013216">
    <property type="entry name" value="Methyltransf_11"/>
</dbReference>
<evidence type="ECO:0000256" key="2">
    <source>
        <dbReference type="ARBA" id="ARBA00022603"/>
    </source>
</evidence>
<keyword evidence="7" id="KW-1185">Reference proteome</keyword>
<evidence type="ECO:0000313" key="6">
    <source>
        <dbReference type="EMBL" id="KGR84494.1"/>
    </source>
</evidence>
<protein>
    <submittedName>
        <fullName evidence="6">Methyltransferase</fullName>
    </submittedName>
</protein>
<evidence type="ECO:0000256" key="3">
    <source>
        <dbReference type="ARBA" id="ARBA00022679"/>
    </source>
</evidence>
<dbReference type="PANTHER" id="PTHR44307:SF2">
    <property type="entry name" value="PHOSPHOETHANOLAMINE METHYLTRANSFERASE ISOFORM X1"/>
    <property type="match status" value="1"/>
</dbReference>
<dbReference type="EMBL" id="JPVP01000056">
    <property type="protein sequence ID" value="KGR84494.1"/>
    <property type="molecule type" value="Genomic_DNA"/>
</dbReference>
<dbReference type="eggNOG" id="COG2226">
    <property type="taxonomic scope" value="Bacteria"/>
</dbReference>
<comment type="caution">
    <text evidence="6">The sequence shown here is derived from an EMBL/GenBank/DDBJ whole genome shotgun (WGS) entry which is preliminary data.</text>
</comment>
<evidence type="ECO:0000313" key="7">
    <source>
        <dbReference type="Proteomes" id="UP000030437"/>
    </source>
</evidence>
<accession>A0A0A3IIE1</accession>
<feature type="domain" description="Methyltransferase type 11" evidence="5">
    <location>
        <begin position="42"/>
        <end position="136"/>
    </location>
</feature>
<reference evidence="6 7" key="1">
    <citation type="submission" date="2014-02" db="EMBL/GenBank/DDBJ databases">
        <title>Draft genome sequence of Lysinibacillus odysseyi NBRC 100172.</title>
        <authorList>
            <person name="Zhang F."/>
            <person name="Wang G."/>
            <person name="Zhang L."/>
        </authorList>
    </citation>
    <scope>NUCLEOTIDE SEQUENCE [LARGE SCALE GENOMIC DNA]</scope>
    <source>
        <strain evidence="6 7">NBRC 100172</strain>
    </source>
</reference>
<dbReference type="RefSeq" id="WP_081977971.1">
    <property type="nucleotide sequence ID" value="NZ_AVCX01000005.1"/>
</dbReference>
<keyword evidence="3 6" id="KW-0808">Transferase</keyword>
<dbReference type="GO" id="GO:0032259">
    <property type="term" value="P:methylation"/>
    <property type="evidence" value="ECO:0007669"/>
    <property type="project" value="UniProtKB-KW"/>
</dbReference>
<dbReference type="CDD" id="cd02440">
    <property type="entry name" value="AdoMet_MTases"/>
    <property type="match status" value="1"/>
</dbReference>
<dbReference type="AlphaFoldDB" id="A0A0A3IIE1"/>
<evidence type="ECO:0000256" key="4">
    <source>
        <dbReference type="ARBA" id="ARBA00025707"/>
    </source>
</evidence>